<evidence type="ECO:0000256" key="2">
    <source>
        <dbReference type="HAMAP-Rule" id="MF_00460"/>
    </source>
</evidence>
<dbReference type="InterPro" id="IPR037021">
    <property type="entry name" value="RnfH_sf"/>
</dbReference>
<dbReference type="Proteomes" id="UP000502260">
    <property type="component" value="Chromosome"/>
</dbReference>
<sequence>MIVGVAYAATTRQAWLTVQLPDGATVKDAIERSGVLKQFPEIDLEQQKVGIFSKVCKLDAVLADGDRVEIYRPITCDPKAVRRKAKAEGAESDEAS</sequence>
<comment type="similarity">
    <text evidence="1 2">Belongs to the UPF0125 (RnfH) family.</text>
</comment>
<keyword evidence="4" id="KW-1185">Reference proteome</keyword>
<dbReference type="InterPro" id="IPR005346">
    <property type="entry name" value="RnfH"/>
</dbReference>
<evidence type="ECO:0000313" key="3">
    <source>
        <dbReference type="EMBL" id="BCB28774.1"/>
    </source>
</evidence>
<dbReference type="Gene3D" id="3.10.20.280">
    <property type="entry name" value="RnfH-like"/>
    <property type="match status" value="1"/>
</dbReference>
<proteinExistence type="inferred from homology"/>
<dbReference type="PANTHER" id="PTHR37483:SF1">
    <property type="entry name" value="UPF0125 PROTEIN RATB"/>
    <property type="match status" value="1"/>
</dbReference>
<dbReference type="AlphaFoldDB" id="A0A6F8VGH0"/>
<dbReference type="HAMAP" id="MF_00460">
    <property type="entry name" value="UPF0125_RnfH"/>
    <property type="match status" value="1"/>
</dbReference>
<dbReference type="Pfam" id="PF03658">
    <property type="entry name" value="Ub-RnfH"/>
    <property type="match status" value="1"/>
</dbReference>
<organism evidence="3 4">
    <name type="scientific">Sulfurimicrobium lacus</name>
    <dbReference type="NCBI Taxonomy" id="2715678"/>
    <lineage>
        <taxon>Bacteria</taxon>
        <taxon>Pseudomonadati</taxon>
        <taxon>Pseudomonadota</taxon>
        <taxon>Betaproteobacteria</taxon>
        <taxon>Nitrosomonadales</taxon>
        <taxon>Sulfuricellaceae</taxon>
        <taxon>Sulfurimicrobium</taxon>
    </lineage>
</organism>
<reference evidence="4" key="1">
    <citation type="submission" date="2020-03" db="EMBL/GenBank/DDBJ databases">
        <title>Complete genome sequence of sulfur-oxidizing bacterium skT11.</title>
        <authorList>
            <person name="Kanda M."/>
            <person name="Kojima H."/>
            <person name="Fukui M."/>
        </authorList>
    </citation>
    <scope>NUCLEOTIDE SEQUENCE [LARGE SCALE GENOMIC DNA]</scope>
    <source>
        <strain evidence="4">skT11</strain>
    </source>
</reference>
<protein>
    <recommendedName>
        <fullName evidence="2">UPF0125 protein SKTS_36600</fullName>
    </recommendedName>
</protein>
<dbReference type="KEGG" id="slac:SKTS_36600"/>
<evidence type="ECO:0000256" key="1">
    <source>
        <dbReference type="ARBA" id="ARBA00010645"/>
    </source>
</evidence>
<dbReference type="NCBIfam" id="NF002490">
    <property type="entry name" value="PRK01777.1"/>
    <property type="match status" value="1"/>
</dbReference>
<dbReference type="SUPFAM" id="SSF54285">
    <property type="entry name" value="MoaD/ThiS"/>
    <property type="match status" value="1"/>
</dbReference>
<dbReference type="RefSeq" id="WP_173068699.1">
    <property type="nucleotide sequence ID" value="NZ_AP022853.1"/>
</dbReference>
<name>A0A6F8VGH0_9PROT</name>
<evidence type="ECO:0000313" key="4">
    <source>
        <dbReference type="Proteomes" id="UP000502260"/>
    </source>
</evidence>
<dbReference type="PANTHER" id="PTHR37483">
    <property type="entry name" value="UPF0125 PROTEIN RATB"/>
    <property type="match status" value="1"/>
</dbReference>
<accession>A0A6F8VGH0</accession>
<dbReference type="InterPro" id="IPR016155">
    <property type="entry name" value="Mopterin_synth/thiamin_S_b"/>
</dbReference>
<gene>
    <name evidence="3" type="primary">rnfH</name>
    <name evidence="3" type="ORF">SKTS_36600</name>
</gene>
<dbReference type="EMBL" id="AP022853">
    <property type="protein sequence ID" value="BCB28774.1"/>
    <property type="molecule type" value="Genomic_DNA"/>
</dbReference>